<accession>A0ABY4QIQ6</accession>
<evidence type="ECO:0000256" key="1">
    <source>
        <dbReference type="SAM" id="MobiDB-lite"/>
    </source>
</evidence>
<reference evidence="2" key="1">
    <citation type="submission" date="2022-05" db="EMBL/GenBank/DDBJ databases">
        <title>A methanotrophic Mycobacterium dominates a cave microbial ecosystem.</title>
        <authorList>
            <person name="Van Spanning R.J.M."/>
            <person name="Guan Q."/>
            <person name="Melkonian C."/>
            <person name="Gallant J."/>
            <person name="Polerecky L."/>
            <person name="Flot J.-F."/>
            <person name="Brandt B.W."/>
            <person name="Braster M."/>
            <person name="Iturbe Espinoza P."/>
            <person name="Aerts J."/>
            <person name="Meima-Franke M."/>
            <person name="Piersma S.R."/>
            <person name="Bunduc C."/>
            <person name="Ummels R."/>
            <person name="Pain A."/>
            <person name="Fleming E.J."/>
            <person name="van der Wel N."/>
            <person name="Gherman V.D."/>
            <person name="Sarbu S.M."/>
            <person name="Bodelier P.L.E."/>
            <person name="Bitter W."/>
        </authorList>
    </citation>
    <scope>NUCLEOTIDE SEQUENCE</scope>
    <source>
        <strain evidence="2">Sulfur Cave</strain>
    </source>
</reference>
<dbReference type="EMBL" id="CP097320">
    <property type="protein sequence ID" value="UQX10382.1"/>
    <property type="molecule type" value="Genomic_DNA"/>
</dbReference>
<evidence type="ECO:0000313" key="3">
    <source>
        <dbReference type="Proteomes" id="UP001056610"/>
    </source>
</evidence>
<dbReference type="RefSeq" id="WP_219068104.1">
    <property type="nucleotide sequence ID" value="NZ_CAJUXY010000030.1"/>
</dbReference>
<proteinExistence type="predicted"/>
<gene>
    <name evidence="2" type="ORF">M5I08_20025</name>
</gene>
<dbReference type="PANTHER" id="PTHR36837">
    <property type="entry name" value="POLY(3-HYDROXYALKANOATE) POLYMERASE SUBUNIT PHAC"/>
    <property type="match status" value="1"/>
</dbReference>
<feature type="region of interest" description="Disordered" evidence="1">
    <location>
        <begin position="118"/>
        <end position="137"/>
    </location>
</feature>
<evidence type="ECO:0000313" key="2">
    <source>
        <dbReference type="EMBL" id="UQX10382.1"/>
    </source>
</evidence>
<name>A0ABY4QIQ6_9MYCO</name>
<dbReference type="Proteomes" id="UP001056610">
    <property type="component" value="Chromosome"/>
</dbReference>
<sequence>MITMVDTSEPSLILALSTERARRQLSKDAAAKRLYDQKTMAANFAWMRPNELIFNYVVNNWLMGEDPPAFDIPAWNADSTNLPAAFDHDFIELYATNAASTGALTMLAPRSTCRRSIATTTSWPGTPTTSPRGGPAT</sequence>
<keyword evidence="3" id="KW-1185">Reference proteome</keyword>
<protein>
    <submittedName>
        <fullName evidence="2">Uncharacterized protein</fullName>
    </submittedName>
</protein>
<organism evidence="2 3">
    <name type="scientific">Candidatus Mycobacterium methanotrophicum</name>
    <dbReference type="NCBI Taxonomy" id="2943498"/>
    <lineage>
        <taxon>Bacteria</taxon>
        <taxon>Bacillati</taxon>
        <taxon>Actinomycetota</taxon>
        <taxon>Actinomycetes</taxon>
        <taxon>Mycobacteriales</taxon>
        <taxon>Mycobacteriaceae</taxon>
        <taxon>Mycobacterium</taxon>
    </lineage>
</organism>
<dbReference type="PANTHER" id="PTHR36837:SF5">
    <property type="entry name" value="POLY-3-HYDROXYBUTYRATE SYNTHASE"/>
    <property type="match status" value="1"/>
</dbReference>
<dbReference type="InterPro" id="IPR051321">
    <property type="entry name" value="PHA/PHB_synthase"/>
</dbReference>